<reference evidence="4" key="3">
    <citation type="submission" date="2025-04" db="UniProtKB">
        <authorList>
            <consortium name="RefSeq"/>
        </authorList>
    </citation>
    <scope>IDENTIFICATION</scope>
    <source>
        <strain evidence="4">CBS 304.34</strain>
    </source>
</reference>
<feature type="region of interest" description="Disordered" evidence="1">
    <location>
        <begin position="104"/>
        <end position="134"/>
    </location>
</feature>
<name>A0A6A6Y662_9PEZI</name>
<protein>
    <submittedName>
        <fullName evidence="2 4">Uncharacterized protein</fullName>
    </submittedName>
</protein>
<keyword evidence="3" id="KW-1185">Reference proteome</keyword>
<feature type="compositionally biased region" description="Low complexity" evidence="1">
    <location>
        <begin position="27"/>
        <end position="39"/>
    </location>
</feature>
<feature type="compositionally biased region" description="Basic and acidic residues" evidence="1">
    <location>
        <begin position="42"/>
        <end position="63"/>
    </location>
</feature>
<evidence type="ECO:0000256" key="1">
    <source>
        <dbReference type="SAM" id="MobiDB-lite"/>
    </source>
</evidence>
<dbReference type="Proteomes" id="UP000504636">
    <property type="component" value="Unplaced"/>
</dbReference>
<dbReference type="RefSeq" id="XP_033571063.1">
    <property type="nucleotide sequence ID" value="XM_033722435.1"/>
</dbReference>
<dbReference type="OrthoDB" id="3734244at2759"/>
<evidence type="ECO:0000313" key="4">
    <source>
        <dbReference type="RefSeq" id="XP_033571063.1"/>
    </source>
</evidence>
<organism evidence="2">
    <name type="scientific">Mytilinidion resinicola</name>
    <dbReference type="NCBI Taxonomy" id="574789"/>
    <lineage>
        <taxon>Eukaryota</taxon>
        <taxon>Fungi</taxon>
        <taxon>Dikarya</taxon>
        <taxon>Ascomycota</taxon>
        <taxon>Pezizomycotina</taxon>
        <taxon>Dothideomycetes</taxon>
        <taxon>Pleosporomycetidae</taxon>
        <taxon>Mytilinidiales</taxon>
        <taxon>Mytilinidiaceae</taxon>
        <taxon>Mytilinidion</taxon>
    </lineage>
</organism>
<accession>A0A6A6Y662</accession>
<proteinExistence type="predicted"/>
<feature type="compositionally biased region" description="Low complexity" evidence="1">
    <location>
        <begin position="115"/>
        <end position="124"/>
    </location>
</feature>
<sequence>MLKTHPLPSPYPNPHLASRNPFRNPKKTPSSDSTTSSTPAAIRHDSPLTVDDGKSPTCDRNHTFDSFVPPHKLDGDKEPKRVGATWDVVRAIVKLKRPLRRLREKRRRERGGGMMRLESSAELMAAEEGEEGKE</sequence>
<gene>
    <name evidence="2 4" type="ORF">BDZ99DRAFT_481660</name>
</gene>
<dbReference type="EMBL" id="MU003715">
    <property type="protein sequence ID" value="KAF2804099.1"/>
    <property type="molecule type" value="Genomic_DNA"/>
</dbReference>
<feature type="region of interest" description="Disordered" evidence="1">
    <location>
        <begin position="1"/>
        <end position="79"/>
    </location>
</feature>
<evidence type="ECO:0000313" key="2">
    <source>
        <dbReference type="EMBL" id="KAF2804099.1"/>
    </source>
</evidence>
<reference evidence="2 4" key="1">
    <citation type="journal article" date="2020" name="Stud. Mycol.">
        <title>101 Dothideomycetes genomes: a test case for predicting lifestyles and emergence of pathogens.</title>
        <authorList>
            <person name="Haridas S."/>
            <person name="Albert R."/>
            <person name="Binder M."/>
            <person name="Bloem J."/>
            <person name="Labutti K."/>
            <person name="Salamov A."/>
            <person name="Andreopoulos B."/>
            <person name="Baker S."/>
            <person name="Barry K."/>
            <person name="Bills G."/>
            <person name="Bluhm B."/>
            <person name="Cannon C."/>
            <person name="Castanera R."/>
            <person name="Culley D."/>
            <person name="Daum C."/>
            <person name="Ezra D."/>
            <person name="Gonzalez J."/>
            <person name="Henrissat B."/>
            <person name="Kuo A."/>
            <person name="Liang C."/>
            <person name="Lipzen A."/>
            <person name="Lutzoni F."/>
            <person name="Magnuson J."/>
            <person name="Mondo S."/>
            <person name="Nolan M."/>
            <person name="Ohm R."/>
            <person name="Pangilinan J."/>
            <person name="Park H.-J."/>
            <person name="Ramirez L."/>
            <person name="Alfaro M."/>
            <person name="Sun H."/>
            <person name="Tritt A."/>
            <person name="Yoshinaga Y."/>
            <person name="Zwiers L.-H."/>
            <person name="Turgeon B."/>
            <person name="Goodwin S."/>
            <person name="Spatafora J."/>
            <person name="Crous P."/>
            <person name="Grigoriev I."/>
        </authorList>
    </citation>
    <scope>NUCLEOTIDE SEQUENCE</scope>
    <source>
        <strain evidence="2 4">CBS 304.34</strain>
    </source>
</reference>
<reference evidence="4" key="2">
    <citation type="submission" date="2020-04" db="EMBL/GenBank/DDBJ databases">
        <authorList>
            <consortium name="NCBI Genome Project"/>
        </authorList>
    </citation>
    <scope>NUCLEOTIDE SEQUENCE</scope>
    <source>
        <strain evidence="4">CBS 304.34</strain>
    </source>
</reference>
<evidence type="ECO:0000313" key="3">
    <source>
        <dbReference type="Proteomes" id="UP000504636"/>
    </source>
</evidence>
<dbReference type="GeneID" id="54463328"/>
<dbReference type="AlphaFoldDB" id="A0A6A6Y662"/>
<feature type="compositionally biased region" description="Acidic residues" evidence="1">
    <location>
        <begin position="125"/>
        <end position="134"/>
    </location>
</feature>